<dbReference type="Proteomes" id="UP000504637">
    <property type="component" value="Unplaced"/>
</dbReference>
<evidence type="ECO:0000256" key="9">
    <source>
        <dbReference type="ARBA" id="ARBA00045623"/>
    </source>
</evidence>
<dbReference type="EC" id="2.8.1.7" evidence="3"/>
<dbReference type="PROSITE" id="PS00595">
    <property type="entry name" value="AA_TRANSFER_CLASS_5"/>
    <property type="match status" value="1"/>
</dbReference>
<dbReference type="NCBIfam" id="TIGR02006">
    <property type="entry name" value="IscS"/>
    <property type="match status" value="1"/>
</dbReference>
<dbReference type="InterPro" id="IPR015422">
    <property type="entry name" value="PyrdxlP-dep_Trfase_small"/>
</dbReference>
<keyword evidence="8" id="KW-0411">Iron-sulfur</keyword>
<dbReference type="GO" id="GO:0005634">
    <property type="term" value="C:nucleus"/>
    <property type="evidence" value="ECO:0007669"/>
    <property type="project" value="TreeGrafter"/>
</dbReference>
<keyword evidence="4" id="KW-0808">Transferase</keyword>
<gene>
    <name evidence="15" type="ORF">K489DRAFT_398284</name>
</gene>
<protein>
    <recommendedName>
        <fullName evidence="3">cysteine desulfurase</fullName>
        <ecNumber evidence="3">2.8.1.7</ecNumber>
    </recommendedName>
</protein>
<dbReference type="GO" id="GO:0034227">
    <property type="term" value="P:tRNA thio-modification"/>
    <property type="evidence" value="ECO:0007669"/>
    <property type="project" value="UniProtKB-ARBA"/>
</dbReference>
<proteinExistence type="inferred from homology"/>
<dbReference type="GO" id="GO:0005739">
    <property type="term" value="C:mitochondrion"/>
    <property type="evidence" value="ECO:0007669"/>
    <property type="project" value="TreeGrafter"/>
</dbReference>
<dbReference type="FunFam" id="3.90.1150.10:FF:000002">
    <property type="entry name" value="Cysteine desulfurase IscS"/>
    <property type="match status" value="1"/>
</dbReference>
<name>A0A6J3MG95_9PEZI</name>
<dbReference type="NCBIfam" id="NF010611">
    <property type="entry name" value="PRK14012.1"/>
    <property type="match status" value="1"/>
</dbReference>
<keyword evidence="14" id="KW-1185">Reference proteome</keyword>
<evidence type="ECO:0000313" key="15">
    <source>
        <dbReference type="RefSeq" id="XP_033462953.1"/>
    </source>
</evidence>
<evidence type="ECO:0000256" key="12">
    <source>
        <dbReference type="SAM" id="MobiDB-lite"/>
    </source>
</evidence>
<comment type="similarity">
    <text evidence="2">Belongs to the class-V pyridoxal-phosphate-dependent aminotransferase family. NifS/IscS subfamily.</text>
</comment>
<keyword evidence="7" id="KW-0408">Iron</keyword>
<evidence type="ECO:0000313" key="14">
    <source>
        <dbReference type="Proteomes" id="UP000504637"/>
    </source>
</evidence>
<reference evidence="15" key="1">
    <citation type="submission" date="2020-01" db="EMBL/GenBank/DDBJ databases">
        <authorList>
            <consortium name="DOE Joint Genome Institute"/>
            <person name="Haridas S."/>
            <person name="Albert R."/>
            <person name="Binder M."/>
            <person name="Bloem J."/>
            <person name="Labutti K."/>
            <person name="Salamov A."/>
            <person name="Andreopoulos B."/>
            <person name="Baker S.E."/>
            <person name="Barry K."/>
            <person name="Bills G."/>
            <person name="Bluhm B.H."/>
            <person name="Cannon C."/>
            <person name="Castanera R."/>
            <person name="Culley D.E."/>
            <person name="Daum C."/>
            <person name="Ezra D."/>
            <person name="Gonzalez J.B."/>
            <person name="Henrissat B."/>
            <person name="Kuo A."/>
            <person name="Liang C."/>
            <person name="Lipzen A."/>
            <person name="Lutzoni F."/>
            <person name="Magnuson J."/>
            <person name="Mondo S."/>
            <person name="Nolan M."/>
            <person name="Ohm R."/>
            <person name="Pangilinan J."/>
            <person name="Park H.-J."/>
            <person name="Ramirez L."/>
            <person name="Alfaro M."/>
            <person name="Sun H."/>
            <person name="Tritt A."/>
            <person name="Yoshinaga Y."/>
            <person name="Zwiers L.-H."/>
            <person name="Turgeon B.G."/>
            <person name="Goodwin S.B."/>
            <person name="Spatafora J.W."/>
            <person name="Crous P.W."/>
            <person name="Grigoriev I.V."/>
        </authorList>
    </citation>
    <scope>NUCLEOTIDE SEQUENCE</scope>
    <source>
        <strain evidence="15">CBS 342.82</strain>
    </source>
</reference>
<dbReference type="GO" id="GO:0030170">
    <property type="term" value="F:pyridoxal phosphate binding"/>
    <property type="evidence" value="ECO:0007669"/>
    <property type="project" value="InterPro"/>
</dbReference>
<dbReference type="InterPro" id="IPR015421">
    <property type="entry name" value="PyrdxlP-dep_Trfase_major"/>
</dbReference>
<evidence type="ECO:0000259" key="13">
    <source>
        <dbReference type="Pfam" id="PF00266"/>
    </source>
</evidence>
<feature type="region of interest" description="Disordered" evidence="12">
    <location>
        <begin position="114"/>
        <end position="134"/>
    </location>
</feature>
<reference evidence="15" key="2">
    <citation type="submission" date="2020-04" db="EMBL/GenBank/DDBJ databases">
        <authorList>
            <consortium name="NCBI Genome Project"/>
        </authorList>
    </citation>
    <scope>NUCLEOTIDE SEQUENCE</scope>
    <source>
        <strain evidence="15">CBS 342.82</strain>
    </source>
</reference>
<dbReference type="InterPro" id="IPR000192">
    <property type="entry name" value="Aminotrans_V_dom"/>
</dbReference>
<dbReference type="InterPro" id="IPR015424">
    <property type="entry name" value="PyrdxlP-dep_Trfase"/>
</dbReference>
<evidence type="ECO:0000256" key="7">
    <source>
        <dbReference type="ARBA" id="ARBA00023004"/>
    </source>
</evidence>
<dbReference type="GO" id="GO:0051536">
    <property type="term" value="F:iron-sulfur cluster binding"/>
    <property type="evidence" value="ECO:0007669"/>
    <property type="project" value="UniProtKB-KW"/>
</dbReference>
<evidence type="ECO:0000256" key="8">
    <source>
        <dbReference type="ARBA" id="ARBA00023014"/>
    </source>
</evidence>
<dbReference type="GO" id="GO:0046872">
    <property type="term" value="F:metal ion binding"/>
    <property type="evidence" value="ECO:0007669"/>
    <property type="project" value="UniProtKB-KW"/>
</dbReference>
<dbReference type="InterPro" id="IPR010240">
    <property type="entry name" value="Cys_deSase_IscS"/>
</dbReference>
<dbReference type="PANTHER" id="PTHR11601:SF34">
    <property type="entry name" value="CYSTEINE DESULFURASE"/>
    <property type="match status" value="1"/>
</dbReference>
<evidence type="ECO:0000256" key="3">
    <source>
        <dbReference type="ARBA" id="ARBA00012239"/>
    </source>
</evidence>
<evidence type="ECO:0000256" key="5">
    <source>
        <dbReference type="ARBA" id="ARBA00022723"/>
    </source>
</evidence>
<reference evidence="15" key="3">
    <citation type="submission" date="2025-08" db="UniProtKB">
        <authorList>
            <consortium name="RefSeq"/>
        </authorList>
    </citation>
    <scope>IDENTIFICATION</scope>
    <source>
        <strain evidence="15">CBS 342.82</strain>
    </source>
</reference>
<dbReference type="Gene3D" id="3.90.1150.10">
    <property type="entry name" value="Aspartate Aminotransferase, domain 1"/>
    <property type="match status" value="1"/>
</dbReference>
<dbReference type="GO" id="GO:1990221">
    <property type="term" value="C:L-cysteine desulfurase complex"/>
    <property type="evidence" value="ECO:0007669"/>
    <property type="project" value="UniProtKB-ARBA"/>
</dbReference>
<comment type="function">
    <text evidence="9">Catalyzes the removal of elemental sulfur from cysteine to produce alanine. It supplies the inorganic sulfur for iron-sulfur (Fe-S) clusters. Plays a role in both tRNA-processing and mitochondrial metabolism. Involved in the 2-thio-modification of both 5-carboxymethylaminomethyl-2-thiouridine in mitochondrial tRNAs and 5-methoxycarbonylmethyl-2-thiouridine (mcm5s2U) in cytoplasmic tRNAs.</text>
</comment>
<feature type="domain" description="Aminotransferase class V" evidence="13">
    <location>
        <begin position="216"/>
        <end position="580"/>
    </location>
</feature>
<comment type="cofactor">
    <cofactor evidence="1 11">
        <name>pyridoxal 5'-phosphate</name>
        <dbReference type="ChEBI" id="CHEBI:597326"/>
    </cofactor>
</comment>
<dbReference type="GO" id="GO:0031071">
    <property type="term" value="F:cysteine desulfurase activity"/>
    <property type="evidence" value="ECO:0007669"/>
    <property type="project" value="UniProtKB-EC"/>
</dbReference>
<dbReference type="FunFam" id="3.40.640.10:FF:000003">
    <property type="entry name" value="Cysteine desulfurase IscS"/>
    <property type="match status" value="1"/>
</dbReference>
<dbReference type="AlphaFoldDB" id="A0A6J3MG95"/>
<dbReference type="OrthoDB" id="10250117at2759"/>
<dbReference type="RefSeq" id="XP_033462953.1">
    <property type="nucleotide sequence ID" value="XM_033606932.1"/>
</dbReference>
<dbReference type="PANTHER" id="PTHR11601">
    <property type="entry name" value="CYSTEINE DESULFURYLASE FAMILY MEMBER"/>
    <property type="match status" value="1"/>
</dbReference>
<dbReference type="GeneID" id="54364732"/>
<dbReference type="Gene3D" id="3.40.640.10">
    <property type="entry name" value="Type I PLP-dependent aspartate aminotransferase-like (Major domain)"/>
    <property type="match status" value="1"/>
</dbReference>
<comment type="catalytic activity">
    <reaction evidence="10">
        <text>(sulfur carrier)-H + L-cysteine = (sulfur carrier)-SH + L-alanine</text>
        <dbReference type="Rhea" id="RHEA:43892"/>
        <dbReference type="Rhea" id="RHEA-COMP:14737"/>
        <dbReference type="Rhea" id="RHEA-COMP:14739"/>
        <dbReference type="ChEBI" id="CHEBI:29917"/>
        <dbReference type="ChEBI" id="CHEBI:35235"/>
        <dbReference type="ChEBI" id="CHEBI:57972"/>
        <dbReference type="ChEBI" id="CHEBI:64428"/>
        <dbReference type="EC" id="2.8.1.7"/>
    </reaction>
</comment>
<keyword evidence="5" id="KW-0479">Metal-binding</keyword>
<evidence type="ECO:0000256" key="4">
    <source>
        <dbReference type="ARBA" id="ARBA00022679"/>
    </source>
</evidence>
<dbReference type="Pfam" id="PF00266">
    <property type="entry name" value="Aminotran_5"/>
    <property type="match status" value="1"/>
</dbReference>
<dbReference type="SUPFAM" id="SSF53383">
    <property type="entry name" value="PLP-dependent transferases"/>
    <property type="match status" value="1"/>
</dbReference>
<dbReference type="InterPro" id="IPR020578">
    <property type="entry name" value="Aminotrans_V_PyrdxlP_BS"/>
</dbReference>
<evidence type="ECO:0000256" key="10">
    <source>
        <dbReference type="ARBA" id="ARBA00050776"/>
    </source>
</evidence>
<evidence type="ECO:0000256" key="6">
    <source>
        <dbReference type="ARBA" id="ARBA00022898"/>
    </source>
</evidence>
<dbReference type="GO" id="GO:0044571">
    <property type="term" value="P:[2Fe-2S] cluster assembly"/>
    <property type="evidence" value="ECO:0007669"/>
    <property type="project" value="InterPro"/>
</dbReference>
<keyword evidence="6" id="KW-0663">Pyridoxal phosphate</keyword>
<accession>A0A6J3MG95</accession>
<evidence type="ECO:0000256" key="1">
    <source>
        <dbReference type="ARBA" id="ARBA00001933"/>
    </source>
</evidence>
<dbReference type="HAMAP" id="MF_00331">
    <property type="entry name" value="Cys_desulf_IscS"/>
    <property type="match status" value="1"/>
</dbReference>
<feature type="compositionally biased region" description="Low complexity" evidence="12">
    <location>
        <begin position="119"/>
        <end position="128"/>
    </location>
</feature>
<evidence type="ECO:0000256" key="11">
    <source>
        <dbReference type="RuleBase" id="RU004504"/>
    </source>
</evidence>
<evidence type="ECO:0000256" key="2">
    <source>
        <dbReference type="ARBA" id="ARBA00006490"/>
    </source>
</evidence>
<organism evidence="15">
    <name type="scientific">Dissoconium aciculare CBS 342.82</name>
    <dbReference type="NCBI Taxonomy" id="1314786"/>
    <lineage>
        <taxon>Eukaryota</taxon>
        <taxon>Fungi</taxon>
        <taxon>Dikarya</taxon>
        <taxon>Ascomycota</taxon>
        <taxon>Pezizomycotina</taxon>
        <taxon>Dothideomycetes</taxon>
        <taxon>Dothideomycetidae</taxon>
        <taxon>Mycosphaerellales</taxon>
        <taxon>Dissoconiaceae</taxon>
        <taxon>Dissoconium</taxon>
    </lineage>
</organism>
<sequence length="615" mass="66924">MAASTLPTTPCEGEGWLCTGITMGLHMPSSFPGFCHALFGNLADDDVSGAAMLHYLDTVETPEHASRTSGTDHSSFGSDEIETAIEPLVRYAEIITNLTAKMSHIAPNTVRQALRRSSRSLPSSSSPSCPFTSQTPRACIAARGRRNYVSETSPKNATVNVESTIRKDQKAFMSETGLSIKDARMPTTGMPAEAMMSPAAGILKQATVMDEGTRPIYLDMQATTPTDPRVLDAMLPFLTGLYGNPHSRTHAYGWETDTGVEQAREHIANLIGADPKEIIFTSGATESNNMSVKGVARFFKRSGKKNHIITCQTEHKCVLDSCRHLQDEGFEVTYLPVQSNGLVDLAALEAAMRPETCLVSIMTVNNEIGVVQPMEEIGRLCRSKKIFFHTDAAQAVGKIPLDVNKMNIDLMSISGHKIYGPKGIGACYVRRRPRVRLEPIISGGGQERGLRSGTLAPALIIGFGEAARICKEEMEYDSARIAKLSHRLRSTLLSMEHTTLNGDPTAHYPGCVNVSFAYVEGESLLMALKDIALSSGSACTSASLEPSYVLRALGSSDESAHSSIRFGIGRFTTDEEIDYVIDAVSKRVTFLRELSPLWELVQEGVDLNTIEWSQH</sequence>
<dbReference type="GO" id="GO:0002098">
    <property type="term" value="P:tRNA wobble uridine modification"/>
    <property type="evidence" value="ECO:0007669"/>
    <property type="project" value="UniProtKB-ARBA"/>
</dbReference>